<feature type="region of interest" description="Disordered" evidence="1">
    <location>
        <begin position="127"/>
        <end position="157"/>
    </location>
</feature>
<proteinExistence type="predicted"/>
<dbReference type="EMBL" id="CAJHUB010000762">
    <property type="protein sequence ID" value="CAD7686748.1"/>
    <property type="molecule type" value="Genomic_DNA"/>
</dbReference>
<name>A0A811ZDH5_NYCPR</name>
<protein>
    <submittedName>
        <fullName evidence="2">(raccoon dog) hypothetical protein</fullName>
    </submittedName>
</protein>
<organism evidence="2 3">
    <name type="scientific">Nyctereutes procyonoides</name>
    <name type="common">Raccoon dog</name>
    <name type="synonym">Canis procyonoides</name>
    <dbReference type="NCBI Taxonomy" id="34880"/>
    <lineage>
        <taxon>Eukaryota</taxon>
        <taxon>Metazoa</taxon>
        <taxon>Chordata</taxon>
        <taxon>Craniata</taxon>
        <taxon>Vertebrata</taxon>
        <taxon>Euteleostomi</taxon>
        <taxon>Mammalia</taxon>
        <taxon>Eutheria</taxon>
        <taxon>Laurasiatheria</taxon>
        <taxon>Carnivora</taxon>
        <taxon>Caniformia</taxon>
        <taxon>Canidae</taxon>
        <taxon>Nyctereutes</taxon>
    </lineage>
</organism>
<evidence type="ECO:0000313" key="3">
    <source>
        <dbReference type="Proteomes" id="UP000645828"/>
    </source>
</evidence>
<comment type="caution">
    <text evidence="2">The sequence shown here is derived from an EMBL/GenBank/DDBJ whole genome shotgun (WGS) entry which is preliminary data.</text>
</comment>
<accession>A0A811ZDH5</accession>
<dbReference type="Proteomes" id="UP000645828">
    <property type="component" value="Unassembled WGS sequence"/>
</dbReference>
<evidence type="ECO:0000256" key="1">
    <source>
        <dbReference type="SAM" id="MobiDB-lite"/>
    </source>
</evidence>
<keyword evidence="3" id="KW-1185">Reference proteome</keyword>
<gene>
    <name evidence="2" type="ORF">NYPRO_LOCUS19541</name>
</gene>
<evidence type="ECO:0000313" key="2">
    <source>
        <dbReference type="EMBL" id="CAD7686748.1"/>
    </source>
</evidence>
<dbReference type="AlphaFoldDB" id="A0A811ZDH5"/>
<reference evidence="2" key="1">
    <citation type="submission" date="2020-12" db="EMBL/GenBank/DDBJ databases">
        <authorList>
            <consortium name="Molecular Ecology Group"/>
        </authorList>
    </citation>
    <scope>NUCLEOTIDE SEQUENCE</scope>
    <source>
        <strain evidence="2">TBG_1078</strain>
    </source>
</reference>
<sequence length="207" mass="21984">MGIPQAGGLVVSVKTLGAQRPGARLCAQQKEAADASREARPEATRSLKLGGERRCYTHFPESWIRGFSRGPALGPRCPAPPAEWTNVSPEQLFGTTGHRGPPMVQADGGARPFPLLLAVGCRARTGPCHGEESEVGPPRGSLARRDGSPRTPRSARHTVCAPTAAPHLSHYPRLKAAGRSRLWHGVQEAGRFVVCPTESHGKASCPV</sequence>